<dbReference type="InterPro" id="IPR052343">
    <property type="entry name" value="Retrotransposon-Effector_Assoc"/>
</dbReference>
<gene>
    <name evidence="2" type="ORF">Tci_014012</name>
</gene>
<dbReference type="PANTHER" id="PTHR46890">
    <property type="entry name" value="NON-LTR RETROLELEMENT REVERSE TRANSCRIPTASE-LIKE PROTEIN-RELATED"/>
    <property type="match status" value="1"/>
</dbReference>
<sequence length="178" mass="19550">MSKAYDRVEWPFIQDVLSKFGFPSPFSNLIMACVSSVSFSFNINGQVSSHVTPTRGLLQGDPISPYIFVMCAEVLSSMIRKYVMEGHIHGVKVCRGAPEISHLFFADDNIFFTRSLVKESCRLKSIFTRYCQASGQGFAAALAILITGASQSRQHGKSEPSLFDVGSGRISIVIVNTL</sequence>
<name>A0A6L2K2E4_TANCI</name>
<dbReference type="EMBL" id="BKCJ010001515">
    <property type="protein sequence ID" value="GEU42034.1"/>
    <property type="molecule type" value="Genomic_DNA"/>
</dbReference>
<dbReference type="InterPro" id="IPR000477">
    <property type="entry name" value="RT_dom"/>
</dbReference>
<evidence type="ECO:0000313" key="2">
    <source>
        <dbReference type="EMBL" id="GEU42034.1"/>
    </source>
</evidence>
<dbReference type="Pfam" id="PF00078">
    <property type="entry name" value="RVT_1"/>
    <property type="match status" value="1"/>
</dbReference>
<comment type="caution">
    <text evidence="2">The sequence shown here is derived from an EMBL/GenBank/DDBJ whole genome shotgun (WGS) entry which is preliminary data.</text>
</comment>
<dbReference type="PROSITE" id="PS51257">
    <property type="entry name" value="PROKAR_LIPOPROTEIN"/>
    <property type="match status" value="1"/>
</dbReference>
<dbReference type="SUPFAM" id="SSF56672">
    <property type="entry name" value="DNA/RNA polymerases"/>
    <property type="match status" value="1"/>
</dbReference>
<organism evidence="2">
    <name type="scientific">Tanacetum cinerariifolium</name>
    <name type="common">Dalmatian daisy</name>
    <name type="synonym">Chrysanthemum cinerariifolium</name>
    <dbReference type="NCBI Taxonomy" id="118510"/>
    <lineage>
        <taxon>Eukaryota</taxon>
        <taxon>Viridiplantae</taxon>
        <taxon>Streptophyta</taxon>
        <taxon>Embryophyta</taxon>
        <taxon>Tracheophyta</taxon>
        <taxon>Spermatophyta</taxon>
        <taxon>Magnoliopsida</taxon>
        <taxon>eudicotyledons</taxon>
        <taxon>Gunneridae</taxon>
        <taxon>Pentapetalae</taxon>
        <taxon>asterids</taxon>
        <taxon>campanulids</taxon>
        <taxon>Asterales</taxon>
        <taxon>Asteraceae</taxon>
        <taxon>Asteroideae</taxon>
        <taxon>Anthemideae</taxon>
        <taxon>Anthemidinae</taxon>
        <taxon>Tanacetum</taxon>
    </lineage>
</organism>
<dbReference type="AlphaFoldDB" id="A0A6L2K2E4"/>
<dbReference type="PANTHER" id="PTHR46890:SF48">
    <property type="entry name" value="RNA-DIRECTED DNA POLYMERASE"/>
    <property type="match status" value="1"/>
</dbReference>
<evidence type="ECO:0000259" key="1">
    <source>
        <dbReference type="Pfam" id="PF00078"/>
    </source>
</evidence>
<feature type="domain" description="Reverse transcriptase" evidence="1">
    <location>
        <begin position="2"/>
        <end position="128"/>
    </location>
</feature>
<accession>A0A6L2K2E4</accession>
<protein>
    <submittedName>
        <fullName evidence="2">Ribonuclease H</fullName>
    </submittedName>
</protein>
<dbReference type="InterPro" id="IPR043502">
    <property type="entry name" value="DNA/RNA_pol_sf"/>
</dbReference>
<reference evidence="2" key="1">
    <citation type="journal article" date="2019" name="Sci. Rep.">
        <title>Draft genome of Tanacetum cinerariifolium, the natural source of mosquito coil.</title>
        <authorList>
            <person name="Yamashiro T."/>
            <person name="Shiraishi A."/>
            <person name="Satake H."/>
            <person name="Nakayama K."/>
        </authorList>
    </citation>
    <scope>NUCLEOTIDE SEQUENCE</scope>
</reference>
<proteinExistence type="predicted"/>